<sequence>MLKILYSIILMIFINGCSTNLTKFVKEPLVAYGMKSEDGNETVLYYMFVIDLKKFPEYRLPQFEIELLPGTGSFKLNELTIENTSLHLPKFQPPKQWPKKWKEEAMKKQAFEGNGIYISFDEDGKVDYLGICTICGGKNFRPRIGKIDGKSLYTTPLTFEQMEDIFGPPNRLYNVLEVTY</sequence>
<accession>A0A7M1AX94</accession>
<gene>
    <name evidence="1" type="ORF">FJR03_05405</name>
</gene>
<organism evidence="1 2">
    <name type="scientific">Sulfurimonas marina</name>
    <dbReference type="NCBI Taxonomy" id="2590551"/>
    <lineage>
        <taxon>Bacteria</taxon>
        <taxon>Pseudomonadati</taxon>
        <taxon>Campylobacterota</taxon>
        <taxon>Epsilonproteobacteria</taxon>
        <taxon>Campylobacterales</taxon>
        <taxon>Sulfurimonadaceae</taxon>
        <taxon>Sulfurimonas</taxon>
    </lineage>
</organism>
<dbReference type="EMBL" id="CP041165">
    <property type="protein sequence ID" value="QOP41208.1"/>
    <property type="molecule type" value="Genomic_DNA"/>
</dbReference>
<dbReference type="Proteomes" id="UP000593910">
    <property type="component" value="Chromosome"/>
</dbReference>
<dbReference type="KEGG" id="smax:FJR03_05405"/>
<protein>
    <submittedName>
        <fullName evidence="1">Uncharacterized protein</fullName>
    </submittedName>
</protein>
<name>A0A7M1AX94_9BACT</name>
<dbReference type="RefSeq" id="WP_193114627.1">
    <property type="nucleotide sequence ID" value="NZ_CP041165.1"/>
</dbReference>
<evidence type="ECO:0000313" key="2">
    <source>
        <dbReference type="Proteomes" id="UP000593910"/>
    </source>
</evidence>
<proteinExistence type="predicted"/>
<keyword evidence="2" id="KW-1185">Reference proteome</keyword>
<evidence type="ECO:0000313" key="1">
    <source>
        <dbReference type="EMBL" id="QOP41208.1"/>
    </source>
</evidence>
<reference evidence="1 2" key="1">
    <citation type="submission" date="2019-06" db="EMBL/GenBank/DDBJ databases">
        <title>Sulfurimonas gotlandica sp. nov., a chemoautotrophic and psychrotolerant epsilonproteobacterium isolated from a pelagic redoxcline, and an emended description of the genus Sulfurimonas.</title>
        <authorList>
            <person name="Wang S."/>
            <person name="Jiang L."/>
            <person name="Shao Z."/>
        </authorList>
    </citation>
    <scope>NUCLEOTIDE SEQUENCE [LARGE SCALE GENOMIC DNA]</scope>
    <source>
        <strain evidence="1 2">B2</strain>
    </source>
</reference>
<dbReference type="AlphaFoldDB" id="A0A7M1AX94"/>